<dbReference type="Proteomes" id="UP000467840">
    <property type="component" value="Chromosome 16"/>
</dbReference>
<dbReference type="EMBL" id="JAAGAX010000009">
    <property type="protein sequence ID" value="KAF2304219.1"/>
    <property type="molecule type" value="Genomic_DNA"/>
</dbReference>
<evidence type="ECO:0000313" key="2">
    <source>
        <dbReference type="EMBL" id="KAF2304219.1"/>
    </source>
</evidence>
<feature type="compositionally biased region" description="Basic residues" evidence="1">
    <location>
        <begin position="128"/>
        <end position="142"/>
    </location>
</feature>
<organism evidence="2 3">
    <name type="scientific">Hevea brasiliensis</name>
    <name type="common">Para rubber tree</name>
    <name type="synonym">Siphonia brasiliensis</name>
    <dbReference type="NCBI Taxonomy" id="3981"/>
    <lineage>
        <taxon>Eukaryota</taxon>
        <taxon>Viridiplantae</taxon>
        <taxon>Streptophyta</taxon>
        <taxon>Embryophyta</taxon>
        <taxon>Tracheophyta</taxon>
        <taxon>Spermatophyta</taxon>
        <taxon>Magnoliopsida</taxon>
        <taxon>eudicotyledons</taxon>
        <taxon>Gunneridae</taxon>
        <taxon>Pentapetalae</taxon>
        <taxon>rosids</taxon>
        <taxon>fabids</taxon>
        <taxon>Malpighiales</taxon>
        <taxon>Euphorbiaceae</taxon>
        <taxon>Crotonoideae</taxon>
        <taxon>Micrandreae</taxon>
        <taxon>Hevea</taxon>
    </lineage>
</organism>
<accession>A0A6A6LX30</accession>
<dbReference type="AlphaFoldDB" id="A0A6A6LX30"/>
<keyword evidence="3" id="KW-1185">Reference proteome</keyword>
<proteinExistence type="predicted"/>
<name>A0A6A6LX30_HEVBR</name>
<evidence type="ECO:0000256" key="1">
    <source>
        <dbReference type="SAM" id="MobiDB-lite"/>
    </source>
</evidence>
<evidence type="ECO:0000313" key="3">
    <source>
        <dbReference type="Proteomes" id="UP000467840"/>
    </source>
</evidence>
<protein>
    <submittedName>
        <fullName evidence="2">Uncharacterized protein</fullName>
    </submittedName>
</protein>
<sequence>MRAENEIYRLNRPIGPTGACGACWGATQAKTRFIGRETGTKAKGAQAARDSAERGSGLRTRAQGAAAHGSLAETRFSSGARTRSATEQRAGRASGAQEEQRAGRGTKRGSPAKLLESAWRAREASGARGKRLARVRARRQAKTRFTAGKFPEQPRIAQKMPELGRNPYFGPE</sequence>
<comment type="caution">
    <text evidence="2">The sequence shown here is derived from an EMBL/GenBank/DDBJ whole genome shotgun (WGS) entry which is preliminary data.</text>
</comment>
<feature type="region of interest" description="Disordered" evidence="1">
    <location>
        <begin position="35"/>
        <end position="172"/>
    </location>
</feature>
<reference evidence="2 3" key="1">
    <citation type="journal article" date="2020" name="Mol. Plant">
        <title>The Chromosome-Based Rubber Tree Genome Provides New Insights into Spurge Genome Evolution and Rubber Biosynthesis.</title>
        <authorList>
            <person name="Liu J."/>
            <person name="Shi C."/>
            <person name="Shi C.C."/>
            <person name="Li W."/>
            <person name="Zhang Q.J."/>
            <person name="Zhang Y."/>
            <person name="Li K."/>
            <person name="Lu H.F."/>
            <person name="Shi C."/>
            <person name="Zhu S.T."/>
            <person name="Xiao Z.Y."/>
            <person name="Nan H."/>
            <person name="Yue Y."/>
            <person name="Zhu X.G."/>
            <person name="Wu Y."/>
            <person name="Hong X.N."/>
            <person name="Fan G.Y."/>
            <person name="Tong Y."/>
            <person name="Zhang D."/>
            <person name="Mao C.L."/>
            <person name="Liu Y.L."/>
            <person name="Hao S.J."/>
            <person name="Liu W.Q."/>
            <person name="Lv M.Q."/>
            <person name="Zhang H.B."/>
            <person name="Liu Y."/>
            <person name="Hu-Tang G.R."/>
            <person name="Wang J.P."/>
            <person name="Wang J.H."/>
            <person name="Sun Y.H."/>
            <person name="Ni S.B."/>
            <person name="Chen W.B."/>
            <person name="Zhang X.C."/>
            <person name="Jiao Y.N."/>
            <person name="Eichler E.E."/>
            <person name="Li G.H."/>
            <person name="Liu X."/>
            <person name="Gao L.Z."/>
        </authorList>
    </citation>
    <scope>NUCLEOTIDE SEQUENCE [LARGE SCALE GENOMIC DNA]</scope>
    <source>
        <strain evidence="3">cv. GT1</strain>
        <tissue evidence="2">Leaf</tissue>
    </source>
</reference>
<gene>
    <name evidence="2" type="ORF">GH714_028627</name>
</gene>